<evidence type="ECO:0000256" key="2">
    <source>
        <dbReference type="ARBA" id="ARBA00022448"/>
    </source>
</evidence>
<dbReference type="PANTHER" id="PTHR32024:SF3">
    <property type="entry name" value="TRK SYSTEM POTASSIUM UPTAKE PROTEIN"/>
    <property type="match status" value="1"/>
</dbReference>
<evidence type="ECO:0000256" key="8">
    <source>
        <dbReference type="ARBA" id="ARBA00023065"/>
    </source>
</evidence>
<dbReference type="EMBL" id="JBHRTR010000031">
    <property type="protein sequence ID" value="MFC3229377.1"/>
    <property type="molecule type" value="Genomic_DNA"/>
</dbReference>
<dbReference type="PANTHER" id="PTHR32024">
    <property type="entry name" value="TRK SYSTEM POTASSIUM UPTAKE PROTEIN TRKG-RELATED"/>
    <property type="match status" value="1"/>
</dbReference>
<comment type="subcellular location">
    <subcellularLocation>
        <location evidence="10">Cell inner membrane</location>
        <topology evidence="10">Multi-pass membrane protein</topology>
    </subcellularLocation>
    <subcellularLocation>
        <location evidence="1">Cell membrane</location>
        <topology evidence="1">Multi-pass membrane protein</topology>
    </subcellularLocation>
</comment>
<keyword evidence="13" id="KW-1185">Reference proteome</keyword>
<feature type="transmembrane region" description="Helical" evidence="11">
    <location>
        <begin position="72"/>
        <end position="96"/>
    </location>
</feature>
<keyword evidence="4 10" id="KW-0633">Potassium transport</keyword>
<protein>
    <recommendedName>
        <fullName evidence="10">Trk system potassium uptake protein</fullName>
    </recommendedName>
</protein>
<evidence type="ECO:0000256" key="7">
    <source>
        <dbReference type="ARBA" id="ARBA00022989"/>
    </source>
</evidence>
<evidence type="ECO:0000313" key="13">
    <source>
        <dbReference type="Proteomes" id="UP001595528"/>
    </source>
</evidence>
<comment type="caution">
    <text evidence="12">The sequence shown here is derived from an EMBL/GenBank/DDBJ whole genome shotgun (WGS) entry which is preliminary data.</text>
</comment>
<dbReference type="PIRSF" id="PIRSF006247">
    <property type="entry name" value="TrkH"/>
    <property type="match status" value="1"/>
</dbReference>
<comment type="similarity">
    <text evidence="10">Belongs to the TrkH potassium transport family.</text>
</comment>
<organism evidence="12 13">
    <name type="scientific">Marinibaculum pumilum</name>
    <dbReference type="NCBI Taxonomy" id="1766165"/>
    <lineage>
        <taxon>Bacteria</taxon>
        <taxon>Pseudomonadati</taxon>
        <taxon>Pseudomonadota</taxon>
        <taxon>Alphaproteobacteria</taxon>
        <taxon>Rhodospirillales</taxon>
        <taxon>Rhodospirillaceae</taxon>
        <taxon>Marinibaculum</taxon>
    </lineage>
</organism>
<feature type="transmembrane region" description="Helical" evidence="11">
    <location>
        <begin position="352"/>
        <end position="369"/>
    </location>
</feature>
<keyword evidence="6 10" id="KW-0630">Potassium</keyword>
<gene>
    <name evidence="12" type="ORF">ACFOGJ_19175</name>
</gene>
<sequence length="482" mass="51223">MTLRYRAVGFVIGLLLAMLALLMLLPAVVDLADGNSDWLSFVLGAAVTGIAGGYLIISCQSSGPFELEVRDAFVLTAATWVAIPAFAALPLIGLGISYTDAFFESMSGLTTTGSTVLTGLDGLPRGILFWRALLQWIGGIGIIVMAIVILPFLRVGGMQLFRTESSERSEKIVPNAFSMVAWILSVYGLLTLACGTLFLVFGMSAFDALCHAFSTLSTGGYSTHDASFGYFREPGAEWVAVAFMLAGGLPFAAYIRMVRGERAALWREPQVRGLLASLFVIILIGAAVLVVDRAYAPLDALREMAFNTVSIVTTTGFASTDYTLWGPFFVALFFVLTFSGACAGSTSGGIKVYRLQVLWLSLGAYLARTPSPHRVVVLRYGGRRLPDDVPFAVLGFLAAFLGSVALVTVLLGAMGLDFVTALTAASTAITNVGPGLGPVIGPAGNFAGLPDAAKWLLAFAMMLGRLEVFTVLIVLDPRFWRG</sequence>
<dbReference type="Pfam" id="PF02386">
    <property type="entry name" value="TrkH"/>
    <property type="match status" value="1"/>
</dbReference>
<keyword evidence="9 10" id="KW-0472">Membrane</keyword>
<evidence type="ECO:0000256" key="3">
    <source>
        <dbReference type="ARBA" id="ARBA00022475"/>
    </source>
</evidence>
<dbReference type="InterPro" id="IPR004772">
    <property type="entry name" value="TrkH"/>
</dbReference>
<keyword evidence="3 10" id="KW-1003">Cell membrane</keyword>
<evidence type="ECO:0000256" key="5">
    <source>
        <dbReference type="ARBA" id="ARBA00022692"/>
    </source>
</evidence>
<keyword evidence="5 11" id="KW-0812">Transmembrane</keyword>
<dbReference type="RefSeq" id="WP_379903508.1">
    <property type="nucleotide sequence ID" value="NZ_JBHRTR010000031.1"/>
</dbReference>
<evidence type="ECO:0000256" key="6">
    <source>
        <dbReference type="ARBA" id="ARBA00022958"/>
    </source>
</evidence>
<feature type="transmembrane region" description="Helical" evidence="11">
    <location>
        <begin position="418"/>
        <end position="440"/>
    </location>
</feature>
<feature type="transmembrane region" description="Helical" evidence="11">
    <location>
        <begin position="271"/>
        <end position="291"/>
    </location>
</feature>
<evidence type="ECO:0000256" key="4">
    <source>
        <dbReference type="ARBA" id="ARBA00022538"/>
    </source>
</evidence>
<feature type="transmembrane region" description="Helical" evidence="11">
    <location>
        <begin position="238"/>
        <end position="259"/>
    </location>
</feature>
<evidence type="ECO:0000256" key="10">
    <source>
        <dbReference type="PIRNR" id="PIRNR006247"/>
    </source>
</evidence>
<feature type="transmembrane region" description="Helical" evidence="11">
    <location>
        <begin position="176"/>
        <end position="201"/>
    </location>
</feature>
<feature type="transmembrane region" description="Helical" evidence="11">
    <location>
        <begin position="41"/>
        <end position="60"/>
    </location>
</feature>
<dbReference type="Proteomes" id="UP001595528">
    <property type="component" value="Unassembled WGS sequence"/>
</dbReference>
<keyword evidence="10" id="KW-0997">Cell inner membrane</keyword>
<feature type="transmembrane region" description="Helical" evidence="11">
    <location>
        <begin position="324"/>
        <end position="345"/>
    </location>
</feature>
<comment type="function">
    <text evidence="10">Low-affinity potassium transport system. Interacts with Trk system potassium uptake protein TrkA.</text>
</comment>
<dbReference type="InterPro" id="IPR003445">
    <property type="entry name" value="Cat_transpt"/>
</dbReference>
<reference evidence="13" key="1">
    <citation type="journal article" date="2019" name="Int. J. Syst. Evol. Microbiol.">
        <title>The Global Catalogue of Microorganisms (GCM) 10K type strain sequencing project: providing services to taxonomists for standard genome sequencing and annotation.</title>
        <authorList>
            <consortium name="The Broad Institute Genomics Platform"/>
            <consortium name="The Broad Institute Genome Sequencing Center for Infectious Disease"/>
            <person name="Wu L."/>
            <person name="Ma J."/>
        </authorList>
    </citation>
    <scope>NUCLEOTIDE SEQUENCE [LARGE SCALE GENOMIC DNA]</scope>
    <source>
        <strain evidence="13">KCTC 42964</strain>
    </source>
</reference>
<name>A0ABV7L432_9PROT</name>
<feature type="transmembrane region" description="Helical" evidence="11">
    <location>
        <begin position="133"/>
        <end position="155"/>
    </location>
</feature>
<keyword evidence="7 11" id="KW-1133">Transmembrane helix</keyword>
<keyword evidence="8 10" id="KW-0406">Ion transport</keyword>
<feature type="transmembrane region" description="Helical" evidence="11">
    <location>
        <begin position="7"/>
        <end position="29"/>
    </location>
</feature>
<evidence type="ECO:0000313" key="12">
    <source>
        <dbReference type="EMBL" id="MFC3229377.1"/>
    </source>
</evidence>
<accession>A0ABV7L432</accession>
<evidence type="ECO:0000256" key="11">
    <source>
        <dbReference type="SAM" id="Phobius"/>
    </source>
</evidence>
<evidence type="ECO:0000256" key="9">
    <source>
        <dbReference type="ARBA" id="ARBA00023136"/>
    </source>
</evidence>
<feature type="transmembrane region" description="Helical" evidence="11">
    <location>
        <begin position="452"/>
        <end position="475"/>
    </location>
</feature>
<evidence type="ECO:0000256" key="1">
    <source>
        <dbReference type="ARBA" id="ARBA00004651"/>
    </source>
</evidence>
<proteinExistence type="inferred from homology"/>
<keyword evidence="2 10" id="KW-0813">Transport</keyword>
<feature type="transmembrane region" description="Helical" evidence="11">
    <location>
        <begin position="389"/>
        <end position="411"/>
    </location>
</feature>